<protein>
    <submittedName>
        <fullName evidence="2">R3H domain and coiled-coil containing 1 like</fullName>
    </submittedName>
</protein>
<evidence type="ECO:0000256" key="1">
    <source>
        <dbReference type="SAM" id="MobiDB-lite"/>
    </source>
</evidence>
<dbReference type="Bgee" id="ENSACAG00000003217">
    <property type="expression patterns" value="Expressed in ovary and 14 other cell types or tissues"/>
</dbReference>
<dbReference type="STRING" id="28377.ENSACAP00000003141"/>
<gene>
    <name evidence="2" type="primary">R3HCC1L</name>
</gene>
<dbReference type="Gene3D" id="3.30.70.330">
    <property type="match status" value="1"/>
</dbReference>
<reference evidence="2" key="3">
    <citation type="submission" date="2025-09" db="UniProtKB">
        <authorList>
            <consortium name="Ensembl"/>
        </authorList>
    </citation>
    <scope>IDENTIFICATION</scope>
</reference>
<evidence type="ECO:0000313" key="3">
    <source>
        <dbReference type="Proteomes" id="UP000001646"/>
    </source>
</evidence>
<keyword evidence="3" id="KW-1185">Reference proteome</keyword>
<dbReference type="eggNOG" id="KOG4483">
    <property type="taxonomic scope" value="Eukaryota"/>
</dbReference>
<feature type="compositionally biased region" description="Basic and acidic residues" evidence="1">
    <location>
        <begin position="270"/>
        <end position="281"/>
    </location>
</feature>
<dbReference type="Proteomes" id="UP000001646">
    <property type="component" value="Chromosome 3"/>
</dbReference>
<feature type="region of interest" description="Disordered" evidence="1">
    <location>
        <begin position="756"/>
        <end position="798"/>
    </location>
</feature>
<dbReference type="HOGENOM" id="CLU_119817_0_0_1"/>
<sequence>MQPDAERTRPRPKKPDMALYVPRGRRDMAVSKTSTKCGQEESHCTTGKESIKKCKPGKSARTGRNLLHSSQEKTGFPRPAREALSLDWRNDNAFCQSHPSPKVHKEERLSSQQKPKLHQSLPASNLVNPMSISLPNSGVETPLECSTAPSAKCLEQLEDLHLQAGQTDIVCTLGQAHTVPSAYQDPFSLQRTHTLGRIKQLGALLPDQVGLSERSVQEGSSGLELMDQRQVSEVSVLASKDNIMESVLKGESEPTRIRQGEISENGSNEVPDRTETHKDDSPMCTSERLSDQAAIGKSSLLEHIDESTLVCTEVAGCDQFQCLDENNSSQTKMGGGSTLEYTHRQIAEQAEPKEDSKTKDDVAQAQINEHCTLENGEMHDSSVSKHMSEQKGVSLEQVSHYWDGNVLTGSLKESANKAFQGSSGMAIDHGCSDWPCGRLDTLPCCLFHRAEDQTEPVCSNKGGEKGSFSSPASKCEVDISEGAHLMGEVCLDLGDQNTEGRDSTASNSSSQGVACQSLEYASEKMACSSESILPSGRSPVSHTSVEQSTHGDVLMRLKHPLNAEAEGEVGQKTPSSWEEPTRTCAIREDDNMTDESWDALFSDDGECLDPRLLEGLSARTPATTDLQEPRFDYYNYSPADLDLSDSELPHVIEIYDFPAEFRTEDLMRVFCSYLKKGFDIKWVDDTHALGIFSSPITARDALTTKHLMVKTRPMSQATRAAKTKARAYAEFLQPAKERPETSAALARRLVTGALGVRSKQSKEEREAERKQLQAARGKLQERKRLEAKQREDAWEGRE</sequence>
<organism evidence="2 3">
    <name type="scientific">Anolis carolinensis</name>
    <name type="common">Green anole</name>
    <name type="synonym">American chameleon</name>
    <dbReference type="NCBI Taxonomy" id="28377"/>
    <lineage>
        <taxon>Eukaryota</taxon>
        <taxon>Metazoa</taxon>
        <taxon>Chordata</taxon>
        <taxon>Craniata</taxon>
        <taxon>Vertebrata</taxon>
        <taxon>Euteleostomi</taxon>
        <taxon>Lepidosauria</taxon>
        <taxon>Squamata</taxon>
        <taxon>Bifurcata</taxon>
        <taxon>Unidentata</taxon>
        <taxon>Episquamata</taxon>
        <taxon>Toxicofera</taxon>
        <taxon>Iguania</taxon>
        <taxon>Dactyloidae</taxon>
        <taxon>Anolis</taxon>
    </lineage>
</organism>
<dbReference type="Ensembl" id="ENSACAT00000003222.3">
    <property type="protein sequence ID" value="ENSACAP00000003141.3"/>
    <property type="gene ID" value="ENSACAG00000003217.3"/>
</dbReference>
<feature type="region of interest" description="Disordered" evidence="1">
    <location>
        <begin position="95"/>
        <end position="118"/>
    </location>
</feature>
<proteinExistence type="predicted"/>
<dbReference type="InterPro" id="IPR039884">
    <property type="entry name" value="R3HC1/R3HCL"/>
</dbReference>
<dbReference type="InterPro" id="IPR012677">
    <property type="entry name" value="Nucleotide-bd_a/b_plait_sf"/>
</dbReference>
<dbReference type="PANTHER" id="PTHR21678">
    <property type="entry name" value="GROWTH INHIBITION AND DIFFERENTIATION RELATED PROTEIN 88"/>
    <property type="match status" value="1"/>
</dbReference>
<reference evidence="2 3" key="1">
    <citation type="submission" date="2009-12" db="EMBL/GenBank/DDBJ databases">
        <title>The Genome Sequence of Anolis carolinensis (Green Anole Lizard).</title>
        <authorList>
            <consortium name="The Genome Sequencing Platform"/>
            <person name="Di Palma F."/>
            <person name="Alfoldi J."/>
            <person name="Heiman D."/>
            <person name="Young S."/>
            <person name="Grabherr M."/>
            <person name="Johnson J."/>
            <person name="Lander E.S."/>
            <person name="Lindblad-Toh K."/>
        </authorList>
    </citation>
    <scope>NUCLEOTIDE SEQUENCE [LARGE SCALE GENOMIC DNA]</scope>
    <source>
        <strain evidence="2 3">JBL SC #1</strain>
    </source>
</reference>
<dbReference type="PANTHER" id="PTHR21678:SF7">
    <property type="entry name" value="COILED-COIL DOMAIN-CONTAINING PROTEIN R3HCC1L"/>
    <property type="match status" value="1"/>
</dbReference>
<dbReference type="AlphaFoldDB" id="G1KBP1"/>
<name>G1KBP1_ANOCA</name>
<dbReference type="GeneTree" id="ENSGT00530000063711"/>
<evidence type="ECO:0000313" key="2">
    <source>
        <dbReference type="Ensembl" id="ENSACAP00000003141.3"/>
    </source>
</evidence>
<feature type="compositionally biased region" description="Basic and acidic residues" evidence="1">
    <location>
        <begin position="760"/>
        <end position="771"/>
    </location>
</feature>
<accession>G1KBP1</accession>
<feature type="compositionally biased region" description="Basic and acidic residues" evidence="1">
    <location>
        <begin position="778"/>
        <end position="798"/>
    </location>
</feature>
<dbReference type="InParanoid" id="G1KBP1"/>
<reference evidence="2" key="2">
    <citation type="submission" date="2025-08" db="UniProtKB">
        <authorList>
            <consortium name="Ensembl"/>
        </authorList>
    </citation>
    <scope>IDENTIFICATION</scope>
</reference>
<feature type="region of interest" description="Disordered" evidence="1">
    <location>
        <begin position="1"/>
        <end position="79"/>
    </location>
</feature>
<feature type="compositionally biased region" description="Basic and acidic residues" evidence="1">
    <location>
        <begin position="1"/>
        <end position="16"/>
    </location>
</feature>
<feature type="region of interest" description="Disordered" evidence="1">
    <location>
        <begin position="259"/>
        <end position="284"/>
    </location>
</feature>